<keyword evidence="3" id="KW-1185">Reference proteome</keyword>
<comment type="caution">
    <text evidence="2">The sequence shown here is derived from an EMBL/GenBank/DDBJ whole genome shotgun (WGS) entry which is preliminary data.</text>
</comment>
<evidence type="ECO:0000313" key="3">
    <source>
        <dbReference type="Proteomes" id="UP000703269"/>
    </source>
</evidence>
<feature type="transmembrane region" description="Helical" evidence="1">
    <location>
        <begin position="294"/>
        <end position="314"/>
    </location>
</feature>
<evidence type="ECO:0000256" key="1">
    <source>
        <dbReference type="SAM" id="Phobius"/>
    </source>
</evidence>
<keyword evidence="1" id="KW-0812">Transmembrane</keyword>
<evidence type="ECO:0000313" key="2">
    <source>
        <dbReference type="EMBL" id="GJE91585.1"/>
    </source>
</evidence>
<dbReference type="AlphaFoldDB" id="A0A9P3LDT3"/>
<dbReference type="OrthoDB" id="2923771at2759"/>
<dbReference type="Proteomes" id="UP000703269">
    <property type="component" value="Unassembled WGS sequence"/>
</dbReference>
<evidence type="ECO:0008006" key="4">
    <source>
        <dbReference type="Google" id="ProtNLM"/>
    </source>
</evidence>
<organism evidence="2 3">
    <name type="scientific">Phanerochaete sordida</name>
    <dbReference type="NCBI Taxonomy" id="48140"/>
    <lineage>
        <taxon>Eukaryota</taxon>
        <taxon>Fungi</taxon>
        <taxon>Dikarya</taxon>
        <taxon>Basidiomycota</taxon>
        <taxon>Agaricomycotina</taxon>
        <taxon>Agaricomycetes</taxon>
        <taxon>Polyporales</taxon>
        <taxon>Phanerochaetaceae</taxon>
        <taxon>Phanerochaete</taxon>
    </lineage>
</organism>
<feature type="transmembrane region" description="Helical" evidence="1">
    <location>
        <begin position="320"/>
        <end position="345"/>
    </location>
</feature>
<feature type="transmembrane region" description="Helical" evidence="1">
    <location>
        <begin position="260"/>
        <end position="282"/>
    </location>
</feature>
<name>A0A9P3LDT3_9APHY</name>
<keyword evidence="1" id="KW-1133">Transmembrane helix</keyword>
<reference evidence="2 3" key="1">
    <citation type="submission" date="2021-08" db="EMBL/GenBank/DDBJ databases">
        <title>Draft Genome Sequence of Phanerochaete sordida strain YK-624.</title>
        <authorList>
            <person name="Mori T."/>
            <person name="Dohra H."/>
            <person name="Suzuki T."/>
            <person name="Kawagishi H."/>
            <person name="Hirai H."/>
        </authorList>
    </citation>
    <scope>NUCLEOTIDE SEQUENCE [LARGE SCALE GENOMIC DNA]</scope>
    <source>
        <strain evidence="2 3">YK-624</strain>
    </source>
</reference>
<accession>A0A9P3LDT3</accession>
<sequence>MTFMKHRLKPLNAVFRHMWSDQHRHTAIRMYALLAVILPLALVAAGGILLGWFNQPRPLSSLPYPKFPVRHLNLGMTLNAVDPLASAGTVTVSWSINYDSCSWNVTDSDLPHECTAVNIFMDPNLYAASNVPAETSSNRLPSVPVFQYDPYLATQYMSSQSSFQTNLAIWTRDMLYYNSIVNYPFDQYYANIWMYARVNGTDAPVGLELRYIQGVGFDYNTILIPPSSLPGTRVGDASENWHATYGNIDSYLWIRRNPFVIAYVVILVITMWIITLLLLAIAIRSAFFRYKTDATILVAPVATLFAFTTLRTSMPGSPSSFGAIIDFVGTLPSLTILVVIAIITLSQVLFKAKREHHISVAVP</sequence>
<dbReference type="EMBL" id="BPQB01000022">
    <property type="protein sequence ID" value="GJE91585.1"/>
    <property type="molecule type" value="Genomic_DNA"/>
</dbReference>
<keyword evidence="1" id="KW-0472">Membrane</keyword>
<feature type="transmembrane region" description="Helical" evidence="1">
    <location>
        <begin position="31"/>
        <end position="53"/>
    </location>
</feature>
<dbReference type="InterPro" id="IPR027948">
    <property type="entry name" value="DUF4436"/>
</dbReference>
<proteinExistence type="predicted"/>
<protein>
    <recommendedName>
        <fullName evidence="4">DUF4436 domain-containing protein</fullName>
    </recommendedName>
</protein>
<dbReference type="Pfam" id="PF14494">
    <property type="entry name" value="DUF4436"/>
    <property type="match status" value="1"/>
</dbReference>
<gene>
    <name evidence="2" type="ORF">PsYK624_077350</name>
</gene>